<reference evidence="1 2" key="1">
    <citation type="submission" date="2018-11" db="EMBL/GenBank/DDBJ databases">
        <authorList>
            <consortium name="Pathogen Informatics"/>
        </authorList>
    </citation>
    <scope>NUCLEOTIDE SEQUENCE [LARGE SCALE GENOMIC DNA]</scope>
</reference>
<keyword evidence="2" id="KW-1185">Reference proteome</keyword>
<organism evidence="1 2">
    <name type="scientific">Cylicostephanus goldi</name>
    <name type="common">Nematode worm</name>
    <dbReference type="NCBI Taxonomy" id="71465"/>
    <lineage>
        <taxon>Eukaryota</taxon>
        <taxon>Metazoa</taxon>
        <taxon>Ecdysozoa</taxon>
        <taxon>Nematoda</taxon>
        <taxon>Chromadorea</taxon>
        <taxon>Rhabditida</taxon>
        <taxon>Rhabditina</taxon>
        <taxon>Rhabditomorpha</taxon>
        <taxon>Strongyloidea</taxon>
        <taxon>Strongylidae</taxon>
        <taxon>Cylicostephanus</taxon>
    </lineage>
</organism>
<dbReference type="AlphaFoldDB" id="A0A3P6TGC0"/>
<dbReference type="Pfam" id="PF05705">
    <property type="entry name" value="DUF829"/>
    <property type="match status" value="1"/>
</dbReference>
<dbReference type="InterPro" id="IPR008547">
    <property type="entry name" value="DUF829_TMEM53"/>
</dbReference>
<evidence type="ECO:0000313" key="1">
    <source>
        <dbReference type="EMBL" id="VDK64918.1"/>
    </source>
</evidence>
<dbReference type="OrthoDB" id="77878at2759"/>
<gene>
    <name evidence="1" type="ORF">CGOC_LOCUS5946</name>
</gene>
<dbReference type="EMBL" id="UYRV01018606">
    <property type="protein sequence ID" value="VDK64918.1"/>
    <property type="molecule type" value="Genomic_DNA"/>
</dbReference>
<proteinExistence type="predicted"/>
<protein>
    <submittedName>
        <fullName evidence="1">Uncharacterized protein</fullName>
    </submittedName>
</protein>
<sequence length="228" mass="26791">MKLFVFFNGVLYSISTIRFTTPIRKVRGYQSYHHFAKKFYREVFERDDLTIPPYVYFHCFSMNGCSTFTALWDLLDSRKDGDEFKQRVQGLLFDSSPAFTTPAQNAHAISFASMPPQRCHAIFRESYRALLYAYFSIHNGLIWIWSFMENDIYEKCYAYYRMLSQKDLPKRQIYFYGPSDDVSFTYQRILHTNSKAYKVLAVKAPPGPVSVIFVINMLTYHLCQLPAP</sequence>
<evidence type="ECO:0000313" key="2">
    <source>
        <dbReference type="Proteomes" id="UP000271889"/>
    </source>
</evidence>
<dbReference type="Proteomes" id="UP000271889">
    <property type="component" value="Unassembled WGS sequence"/>
</dbReference>
<name>A0A3P6TGC0_CYLGO</name>
<accession>A0A3P6TGC0</accession>